<feature type="region of interest" description="Disordered" evidence="2">
    <location>
        <begin position="175"/>
        <end position="244"/>
    </location>
</feature>
<feature type="compositionally biased region" description="Low complexity" evidence="2">
    <location>
        <begin position="223"/>
        <end position="242"/>
    </location>
</feature>
<gene>
    <name evidence="3" type="ORF">ECPE_LOCUS7582</name>
</gene>
<sequence>MSQKLSTHVARLEQQVNELLDQLAQCNQHHVDSQSFLSRPPTRPLTIHSPNSPQSVVSPRRSPVPHDSTSHTFFRPRSGTDRGQFVDDELIDQPQLSFVPPSALPLSWLSSTPFPVNRVTSWPLLSPRVGFPWSVDLDLDRTDIYVSARRQTHSPYADWHSTAPFQRGVSNIEEELNPGLPANDTKALSTSTGHCPRMDKSTTNSKQQGLEKKNLIQPEPATTESTQISSASPSSQNSTSESGPMLRELQDLLDDAAFIRRLENIYALKLQCGVPSLTSTDYQPQYKQLFRDAFRMLRELKRGKMPHRMVPVVEEKS</sequence>
<accession>A0A183AKU7</accession>
<dbReference type="AlphaFoldDB" id="A0A183AKU7"/>
<keyword evidence="1" id="KW-0175">Coiled coil</keyword>
<evidence type="ECO:0000256" key="2">
    <source>
        <dbReference type="SAM" id="MobiDB-lite"/>
    </source>
</evidence>
<organism evidence="5">
    <name type="scientific">Echinostoma caproni</name>
    <dbReference type="NCBI Taxonomy" id="27848"/>
    <lineage>
        <taxon>Eukaryota</taxon>
        <taxon>Metazoa</taxon>
        <taxon>Spiralia</taxon>
        <taxon>Lophotrochozoa</taxon>
        <taxon>Platyhelminthes</taxon>
        <taxon>Trematoda</taxon>
        <taxon>Digenea</taxon>
        <taxon>Plagiorchiida</taxon>
        <taxon>Echinostomata</taxon>
        <taxon>Echinostomatoidea</taxon>
        <taxon>Echinostomatidae</taxon>
        <taxon>Echinostoma</taxon>
    </lineage>
</organism>
<evidence type="ECO:0000313" key="3">
    <source>
        <dbReference type="EMBL" id="VDP81490.1"/>
    </source>
</evidence>
<reference evidence="3 4" key="2">
    <citation type="submission" date="2018-11" db="EMBL/GenBank/DDBJ databases">
        <authorList>
            <consortium name="Pathogen Informatics"/>
        </authorList>
    </citation>
    <scope>NUCLEOTIDE SEQUENCE [LARGE SCALE GENOMIC DNA]</scope>
    <source>
        <strain evidence="3 4">Egypt</strain>
    </source>
</reference>
<proteinExistence type="predicted"/>
<name>A0A183AKU7_9TREM</name>
<feature type="region of interest" description="Disordered" evidence="2">
    <location>
        <begin position="31"/>
        <end position="80"/>
    </location>
</feature>
<dbReference type="EMBL" id="UZAN01044803">
    <property type="protein sequence ID" value="VDP81490.1"/>
    <property type="molecule type" value="Genomic_DNA"/>
</dbReference>
<evidence type="ECO:0000256" key="1">
    <source>
        <dbReference type="SAM" id="Coils"/>
    </source>
</evidence>
<reference evidence="5" key="1">
    <citation type="submission" date="2016-06" db="UniProtKB">
        <authorList>
            <consortium name="WormBaseParasite"/>
        </authorList>
    </citation>
    <scope>IDENTIFICATION</scope>
</reference>
<protein>
    <submittedName>
        <fullName evidence="5">Similar to</fullName>
    </submittedName>
</protein>
<feature type="compositionally biased region" description="Low complexity" evidence="2">
    <location>
        <begin position="49"/>
        <end position="61"/>
    </location>
</feature>
<dbReference type="WBParaSite" id="ECPE_0000759801-mRNA-1">
    <property type="protein sequence ID" value="ECPE_0000759801-mRNA-1"/>
    <property type="gene ID" value="ECPE_0000759801"/>
</dbReference>
<evidence type="ECO:0000313" key="4">
    <source>
        <dbReference type="Proteomes" id="UP000272942"/>
    </source>
</evidence>
<feature type="coiled-coil region" evidence="1">
    <location>
        <begin position="2"/>
        <end position="29"/>
    </location>
</feature>
<evidence type="ECO:0000313" key="5">
    <source>
        <dbReference type="WBParaSite" id="ECPE_0000759801-mRNA-1"/>
    </source>
</evidence>
<dbReference type="OrthoDB" id="10059415at2759"/>
<keyword evidence="4" id="KW-1185">Reference proteome</keyword>
<dbReference type="Proteomes" id="UP000272942">
    <property type="component" value="Unassembled WGS sequence"/>
</dbReference>